<protein>
    <submittedName>
        <fullName evidence="2">Kelch like member 30</fullName>
    </submittedName>
</protein>
<reference evidence="2 3" key="1">
    <citation type="submission" date="2023-05" db="EMBL/GenBank/DDBJ databases">
        <title>B98-5 Cell Line De Novo Hybrid Assembly: An Optical Mapping Approach.</title>
        <authorList>
            <person name="Kananen K."/>
            <person name="Auerbach J.A."/>
            <person name="Kautto E."/>
            <person name="Blachly J.S."/>
        </authorList>
    </citation>
    <scope>NUCLEOTIDE SEQUENCE [LARGE SCALE GENOMIC DNA]</scope>
    <source>
        <strain evidence="2">B95-8</strain>
        <tissue evidence="2">Cell line</tissue>
    </source>
</reference>
<dbReference type="InterPro" id="IPR006652">
    <property type="entry name" value="Kelch_1"/>
</dbReference>
<evidence type="ECO:0000256" key="1">
    <source>
        <dbReference type="ARBA" id="ARBA00022441"/>
    </source>
</evidence>
<dbReference type="InterPro" id="IPR015915">
    <property type="entry name" value="Kelch-typ_b-propeller"/>
</dbReference>
<comment type="caution">
    <text evidence="2">The sequence shown here is derived from an EMBL/GenBank/DDBJ whole genome shotgun (WGS) entry which is preliminary data.</text>
</comment>
<dbReference type="SUPFAM" id="SSF117281">
    <property type="entry name" value="Kelch motif"/>
    <property type="match status" value="1"/>
</dbReference>
<evidence type="ECO:0000313" key="2">
    <source>
        <dbReference type="EMBL" id="KAK2108171.1"/>
    </source>
</evidence>
<dbReference type="Gene3D" id="2.120.10.80">
    <property type="entry name" value="Kelch-type beta propeller"/>
    <property type="match status" value="1"/>
</dbReference>
<accession>A0ABQ9VG71</accession>
<name>A0ABQ9VG71_SAGOE</name>
<keyword evidence="1" id="KW-0880">Kelch repeat</keyword>
<organism evidence="2 3">
    <name type="scientific">Saguinus oedipus</name>
    <name type="common">Cotton-top tamarin</name>
    <name type="synonym">Oedipomidas oedipus</name>
    <dbReference type="NCBI Taxonomy" id="9490"/>
    <lineage>
        <taxon>Eukaryota</taxon>
        <taxon>Metazoa</taxon>
        <taxon>Chordata</taxon>
        <taxon>Craniata</taxon>
        <taxon>Vertebrata</taxon>
        <taxon>Euteleostomi</taxon>
        <taxon>Mammalia</taxon>
        <taxon>Eutheria</taxon>
        <taxon>Euarchontoglires</taxon>
        <taxon>Primates</taxon>
        <taxon>Haplorrhini</taxon>
        <taxon>Platyrrhini</taxon>
        <taxon>Cebidae</taxon>
        <taxon>Callitrichinae</taxon>
        <taxon>Saguinus</taxon>
    </lineage>
</organism>
<keyword evidence="3" id="KW-1185">Reference proteome</keyword>
<dbReference type="Proteomes" id="UP001266305">
    <property type="component" value="Unassembled WGS sequence"/>
</dbReference>
<proteinExistence type="predicted"/>
<gene>
    <name evidence="2" type="primary">KLHL30_1</name>
    <name evidence="2" type="ORF">P7K49_013336</name>
</gene>
<dbReference type="EMBL" id="JASSZA010000006">
    <property type="protein sequence ID" value="KAK2108171.1"/>
    <property type="molecule type" value="Genomic_DNA"/>
</dbReference>
<sequence>MVQSQHSLHENGALVPLGDALYVTGGRWQGMEGDYHVEMEAYDTVRDTWTRHGALPRLWLYHGASAVFLDVSKWTQPFRPAQEH</sequence>
<dbReference type="Pfam" id="PF01344">
    <property type="entry name" value="Kelch_1"/>
    <property type="match status" value="1"/>
</dbReference>
<evidence type="ECO:0000313" key="3">
    <source>
        <dbReference type="Proteomes" id="UP001266305"/>
    </source>
</evidence>